<proteinExistence type="inferred from homology"/>
<feature type="domain" description="Multidrug resistance protein MdtA-like barrel-sandwich hybrid" evidence="3">
    <location>
        <begin position="63"/>
        <end position="131"/>
    </location>
</feature>
<dbReference type="Gene3D" id="2.40.420.20">
    <property type="match status" value="1"/>
</dbReference>
<dbReference type="InterPro" id="IPR058637">
    <property type="entry name" value="YknX-like_C"/>
</dbReference>
<dbReference type="GO" id="GO:0015562">
    <property type="term" value="F:efflux transmembrane transporter activity"/>
    <property type="evidence" value="ECO:0007669"/>
    <property type="project" value="TreeGrafter"/>
</dbReference>
<dbReference type="SUPFAM" id="SSF111369">
    <property type="entry name" value="HlyD-like secretion proteins"/>
    <property type="match status" value="1"/>
</dbReference>
<feature type="signal peptide" evidence="2">
    <location>
        <begin position="1"/>
        <end position="19"/>
    </location>
</feature>
<accession>A0A6A8DJL9</accession>
<dbReference type="InterPro" id="IPR058625">
    <property type="entry name" value="MdtA-like_BSH"/>
</dbReference>
<comment type="similarity">
    <text evidence="1">Belongs to the membrane fusion protein (MFP) (TC 8.A.1) family.</text>
</comment>
<dbReference type="Pfam" id="PF25989">
    <property type="entry name" value="YknX_C"/>
    <property type="match status" value="1"/>
</dbReference>
<dbReference type="InterPro" id="IPR006143">
    <property type="entry name" value="RND_pump_MFP"/>
</dbReference>
<gene>
    <name evidence="5" type="ORF">GH741_14950</name>
</gene>
<comment type="caution">
    <text evidence="5">The sequence shown here is derived from an EMBL/GenBank/DDBJ whole genome shotgun (WGS) entry which is preliminary data.</text>
</comment>
<evidence type="ECO:0000256" key="1">
    <source>
        <dbReference type="ARBA" id="ARBA00009477"/>
    </source>
</evidence>
<evidence type="ECO:0000256" key="2">
    <source>
        <dbReference type="SAM" id="SignalP"/>
    </source>
</evidence>
<feature type="domain" description="YknX-like C-terminal permuted SH3-like" evidence="4">
    <location>
        <begin position="215"/>
        <end position="282"/>
    </location>
</feature>
<dbReference type="NCBIfam" id="TIGR01730">
    <property type="entry name" value="RND_mfp"/>
    <property type="match status" value="1"/>
</dbReference>
<keyword evidence="6" id="KW-1185">Reference proteome</keyword>
<dbReference type="OrthoDB" id="2456449at2"/>
<dbReference type="EMBL" id="WJNG01000013">
    <property type="protein sequence ID" value="MRH43939.1"/>
    <property type="molecule type" value="Genomic_DNA"/>
</dbReference>
<reference evidence="5" key="1">
    <citation type="submission" date="2019-11" db="EMBL/GenBank/DDBJ databases">
        <authorList>
            <person name="Li J."/>
        </authorList>
    </citation>
    <scope>NUCLEOTIDE SEQUENCE</scope>
    <source>
        <strain evidence="5">B6B</strain>
    </source>
</reference>
<name>A0A6A8DJL9_9BACI</name>
<organism evidence="5 6">
    <name type="scientific">Aquibacillus halophilus</name>
    <dbReference type="NCBI Taxonomy" id="930132"/>
    <lineage>
        <taxon>Bacteria</taxon>
        <taxon>Bacillati</taxon>
        <taxon>Bacillota</taxon>
        <taxon>Bacilli</taxon>
        <taxon>Bacillales</taxon>
        <taxon>Bacillaceae</taxon>
        <taxon>Aquibacillus</taxon>
    </lineage>
</organism>
<sequence length="288" mass="31334">MKKFLFPLFALMLILVGCSEDDTTTEEQEDRVTPVEVDQVIQEDLIVEKKFYGRTMPESSTPVIAPVAGEIETLEVAKGDQIDEEDIIATITRADGRGELDIEAPASGQLTTLDAKEGGMISNTEPFAVIVNLDTIQIQLNVTAENLDIFDGNDQATVRFDTIDLEEAATIDYVSSVANETGLYTIELSVDNQANNIKPGMVAVVHLPENVVESALQIPTTALVEEADETYVYVIEDDEAKKVAVTVIEAQTDWTAIEGEINKGDTVVTSGQLTLADGYKVDIMKEEG</sequence>
<dbReference type="Pfam" id="PF25917">
    <property type="entry name" value="BSH_RND"/>
    <property type="match status" value="1"/>
</dbReference>
<evidence type="ECO:0000259" key="3">
    <source>
        <dbReference type="Pfam" id="PF25917"/>
    </source>
</evidence>
<evidence type="ECO:0000313" key="5">
    <source>
        <dbReference type="EMBL" id="MRH43939.1"/>
    </source>
</evidence>
<dbReference type="GO" id="GO:1990281">
    <property type="term" value="C:efflux pump complex"/>
    <property type="evidence" value="ECO:0007669"/>
    <property type="project" value="TreeGrafter"/>
</dbReference>
<dbReference type="PROSITE" id="PS51257">
    <property type="entry name" value="PROKAR_LIPOPROTEIN"/>
    <property type="match status" value="1"/>
</dbReference>
<dbReference type="Proteomes" id="UP000799092">
    <property type="component" value="Unassembled WGS sequence"/>
</dbReference>
<protein>
    <submittedName>
        <fullName evidence="5">Efflux RND transporter periplasmic adaptor subunit</fullName>
    </submittedName>
</protein>
<dbReference type="Gene3D" id="2.40.50.100">
    <property type="match status" value="1"/>
</dbReference>
<keyword evidence="2" id="KW-0732">Signal</keyword>
<dbReference type="PANTHER" id="PTHR30469">
    <property type="entry name" value="MULTIDRUG RESISTANCE PROTEIN MDTA"/>
    <property type="match status" value="1"/>
</dbReference>
<dbReference type="RefSeq" id="WP_153737564.1">
    <property type="nucleotide sequence ID" value="NZ_WJNG01000013.1"/>
</dbReference>
<evidence type="ECO:0000259" key="4">
    <source>
        <dbReference type="Pfam" id="PF25989"/>
    </source>
</evidence>
<evidence type="ECO:0000313" key="6">
    <source>
        <dbReference type="Proteomes" id="UP000799092"/>
    </source>
</evidence>
<dbReference type="AlphaFoldDB" id="A0A6A8DJL9"/>
<feature type="chain" id="PRO_5038445844" evidence="2">
    <location>
        <begin position="20"/>
        <end position="288"/>
    </location>
</feature>